<dbReference type="EMBL" id="CAJNIZ010046181">
    <property type="protein sequence ID" value="CAE7742019.1"/>
    <property type="molecule type" value="Genomic_DNA"/>
</dbReference>
<gene>
    <name evidence="1" type="primary">CAX4</name>
    <name evidence="1" type="ORF">SPIL2461_LOCUS21365</name>
</gene>
<comment type="caution">
    <text evidence="1">The sequence shown here is derived from an EMBL/GenBank/DDBJ whole genome shotgun (WGS) entry which is preliminary data.</text>
</comment>
<protein>
    <submittedName>
        <fullName evidence="1">CAX4 protein</fullName>
    </submittedName>
</protein>
<sequence>NLALADSCRGAHVPVVELTSRTSNFSKVRAVLRANGTGYVKLAEAFKYNRSENLELCTNFLHDLGYHSMDQADFLGHGTAKFWFANSLGPLTVFPQQCATNAVRRLASIRKSWKRYRDDLVFCFPISSGATLTQKQRGVYGTTLARQLYRGGGPMMLKDSKLLVRRMLSKLGYLDNGLNADLGEAAFLFVNAPENQYVLRKQLNLLPTEGDTLEHVQSKLRSAFRSHLSNARWRVSPRDAQVRELLHREGFLDS</sequence>
<feature type="non-terminal residue" evidence="1">
    <location>
        <position position="1"/>
    </location>
</feature>
<dbReference type="Proteomes" id="UP000649617">
    <property type="component" value="Unassembled WGS sequence"/>
</dbReference>
<keyword evidence="2" id="KW-1185">Reference proteome</keyword>
<evidence type="ECO:0000313" key="1">
    <source>
        <dbReference type="EMBL" id="CAE7742019.1"/>
    </source>
</evidence>
<reference evidence="1" key="1">
    <citation type="submission" date="2021-02" db="EMBL/GenBank/DDBJ databases">
        <authorList>
            <person name="Dougan E. K."/>
            <person name="Rhodes N."/>
            <person name="Thang M."/>
            <person name="Chan C."/>
        </authorList>
    </citation>
    <scope>NUCLEOTIDE SEQUENCE</scope>
</reference>
<proteinExistence type="predicted"/>
<accession>A0A812XUF2</accession>
<dbReference type="AlphaFoldDB" id="A0A812XUF2"/>
<evidence type="ECO:0000313" key="2">
    <source>
        <dbReference type="Proteomes" id="UP000649617"/>
    </source>
</evidence>
<feature type="non-terminal residue" evidence="1">
    <location>
        <position position="254"/>
    </location>
</feature>
<name>A0A812XUF2_SYMPI</name>
<dbReference type="OrthoDB" id="414824at2759"/>
<organism evidence="1 2">
    <name type="scientific">Symbiodinium pilosum</name>
    <name type="common">Dinoflagellate</name>
    <dbReference type="NCBI Taxonomy" id="2952"/>
    <lineage>
        <taxon>Eukaryota</taxon>
        <taxon>Sar</taxon>
        <taxon>Alveolata</taxon>
        <taxon>Dinophyceae</taxon>
        <taxon>Suessiales</taxon>
        <taxon>Symbiodiniaceae</taxon>
        <taxon>Symbiodinium</taxon>
    </lineage>
</organism>